<proteinExistence type="predicted"/>
<feature type="compositionally biased region" description="Low complexity" evidence="1">
    <location>
        <begin position="341"/>
        <end position="355"/>
    </location>
</feature>
<evidence type="ECO:0000313" key="3">
    <source>
        <dbReference type="Proteomes" id="UP000707451"/>
    </source>
</evidence>
<gene>
    <name evidence="2" type="ORF">KI688_002867</name>
</gene>
<evidence type="ECO:0000313" key="2">
    <source>
        <dbReference type="EMBL" id="KAG9064609.1"/>
    </source>
</evidence>
<dbReference type="Gene3D" id="3.80.10.10">
    <property type="entry name" value="Ribonuclease Inhibitor"/>
    <property type="match status" value="2"/>
</dbReference>
<comment type="caution">
    <text evidence="2">The sequence shown here is derived from an EMBL/GenBank/DDBJ whole genome shotgun (WGS) entry which is preliminary data.</text>
</comment>
<dbReference type="Proteomes" id="UP000707451">
    <property type="component" value="Unassembled WGS sequence"/>
</dbReference>
<feature type="compositionally biased region" description="Low complexity" evidence="1">
    <location>
        <begin position="382"/>
        <end position="425"/>
    </location>
</feature>
<organism evidence="2 3">
    <name type="scientific">Linnemannia hyalina</name>
    <dbReference type="NCBI Taxonomy" id="64524"/>
    <lineage>
        <taxon>Eukaryota</taxon>
        <taxon>Fungi</taxon>
        <taxon>Fungi incertae sedis</taxon>
        <taxon>Mucoromycota</taxon>
        <taxon>Mortierellomycotina</taxon>
        <taxon>Mortierellomycetes</taxon>
        <taxon>Mortierellales</taxon>
        <taxon>Mortierellaceae</taxon>
        <taxon>Linnemannia</taxon>
    </lineage>
</organism>
<feature type="region of interest" description="Disordered" evidence="1">
    <location>
        <begin position="334"/>
        <end position="429"/>
    </location>
</feature>
<dbReference type="InterPro" id="IPR032675">
    <property type="entry name" value="LRR_dom_sf"/>
</dbReference>
<dbReference type="AlphaFoldDB" id="A0A9P7XPE6"/>
<evidence type="ECO:0000256" key="1">
    <source>
        <dbReference type="SAM" id="MobiDB-lite"/>
    </source>
</evidence>
<reference evidence="2" key="1">
    <citation type="submission" date="2021-06" db="EMBL/GenBank/DDBJ databases">
        <title>Genome Sequence of Mortierella hyaline Strain SCG-10, a Cold-Adapted, Nitrate-Reducing Fungus Isolated from Soil in Minnesota, USA.</title>
        <authorList>
            <person name="Aldossari N."/>
        </authorList>
    </citation>
    <scope>NUCLEOTIDE SEQUENCE</scope>
    <source>
        <strain evidence="2">SCG-10</strain>
    </source>
</reference>
<dbReference type="EMBL" id="JAHRHY010000013">
    <property type="protein sequence ID" value="KAG9064609.1"/>
    <property type="molecule type" value="Genomic_DNA"/>
</dbReference>
<name>A0A9P7XPE6_9FUNG</name>
<accession>A0A9P7XPE6</accession>
<feature type="compositionally biased region" description="Gly residues" evidence="1">
    <location>
        <begin position="367"/>
        <end position="381"/>
    </location>
</feature>
<dbReference type="OrthoDB" id="2437036at2759"/>
<dbReference type="SUPFAM" id="SSF52047">
    <property type="entry name" value="RNI-like"/>
    <property type="match status" value="1"/>
</dbReference>
<keyword evidence="3" id="KW-1185">Reference proteome</keyword>
<protein>
    <submittedName>
        <fullName evidence="2">Uncharacterized protein</fullName>
    </submittedName>
</protein>
<sequence length="568" mass="62579">MVKFLDQLSLICLTKIVAQCVKLQKLSLHTVTSPSDRGDYSAAISGGGGGGLHLGMISVLQSLVYLQSLELYVNRVVVYQDESKDPSAGGGGGGGGGRGGLVKMVDRGIVVQDLVRPLTRLRRLSLRGTAFIFNTPSTTTDKDQDKEQKNDKDDDDCFSIRYLSLDTPYISEQELIHLLTHTPVLRSLDLPSGLSSWTWSDTFLKTLRTYNTNLCEFSINASAQPPILEDQLVSLVMNGFRKPIRRFGARACQLEEGEIFTALLEQQASAFAVLAEEDGLDLKQVKKERRGLEELDISMAKRVGPLFRERLYEFLGTTKGLRRLEADGVWFSSGDLVPSTEQQQQQHQQQQQQEQGQDEEDVEGDGPVAGGVGGGGAGAEGDAGSIEQQQQDPQPLLQTAQAQAQAQVTATTTPQQQQQQPQHPTFSGFASSKTLTHLHIGFSHPFRPSTPSSFHLQNMYSLLATLTNLTHLQLSNSCLNRPSSPFSGFERLAALKRLRVFNIETCGYPALGREDVECMVKEVWPGLERLVLNQLGASQERMLRGWLREFGRGDLVVESSMPSGMMFF</sequence>